<gene>
    <name evidence="2" type="ORF">SAMN05421766_11170</name>
</gene>
<keyword evidence="1" id="KW-0472">Membrane</keyword>
<protein>
    <submittedName>
        <fullName evidence="2">Uncharacterized protein</fullName>
    </submittedName>
</protein>
<dbReference type="Proteomes" id="UP000185728">
    <property type="component" value="Unassembled WGS sequence"/>
</dbReference>
<feature type="non-terminal residue" evidence="2">
    <location>
        <position position="1"/>
    </location>
</feature>
<dbReference type="EMBL" id="FTOB01000011">
    <property type="protein sequence ID" value="SIT12318.1"/>
    <property type="molecule type" value="Genomic_DNA"/>
</dbReference>
<organism evidence="2 3">
    <name type="scientific">Zobellia uliginosa</name>
    <dbReference type="NCBI Taxonomy" id="143224"/>
    <lineage>
        <taxon>Bacteria</taxon>
        <taxon>Pseudomonadati</taxon>
        <taxon>Bacteroidota</taxon>
        <taxon>Flavobacteriia</taxon>
        <taxon>Flavobacteriales</taxon>
        <taxon>Flavobacteriaceae</taxon>
        <taxon>Zobellia</taxon>
    </lineage>
</organism>
<evidence type="ECO:0000313" key="3">
    <source>
        <dbReference type="Proteomes" id="UP000185728"/>
    </source>
</evidence>
<name>A0ABY1L2F6_9FLAO</name>
<evidence type="ECO:0000313" key="2">
    <source>
        <dbReference type="EMBL" id="SIT12318.1"/>
    </source>
</evidence>
<comment type="caution">
    <text evidence="2">The sequence shown here is derived from an EMBL/GenBank/DDBJ whole genome shotgun (WGS) entry which is preliminary data.</text>
</comment>
<proteinExistence type="predicted"/>
<reference evidence="2 3" key="1">
    <citation type="submission" date="2017-01" db="EMBL/GenBank/DDBJ databases">
        <authorList>
            <person name="Varghese N."/>
            <person name="Submissions S."/>
        </authorList>
    </citation>
    <scope>NUCLEOTIDE SEQUENCE [LARGE SCALE GENOMIC DNA]</scope>
    <source>
        <strain evidence="2 3">DSM 2061</strain>
    </source>
</reference>
<feature type="transmembrane region" description="Helical" evidence="1">
    <location>
        <begin position="6"/>
        <end position="27"/>
    </location>
</feature>
<sequence length="40" mass="4593">CVGENLLFLIILFKIKIIILLLNSSVLREAYTKTWLKANS</sequence>
<evidence type="ECO:0000256" key="1">
    <source>
        <dbReference type="SAM" id="Phobius"/>
    </source>
</evidence>
<keyword evidence="1" id="KW-1133">Transmembrane helix</keyword>
<keyword evidence="3" id="KW-1185">Reference proteome</keyword>
<accession>A0ABY1L2F6</accession>
<keyword evidence="1" id="KW-0812">Transmembrane</keyword>